<name>A0ABR4BBY8_9LECA</name>
<sequence>MASTEQKQPSEHLAHVERVWNLMKPNSPIYDFLLSEVELLSASKAGSITAQLKVKPCHLNSKNTLHGTVSACITDWAGSLCVAATGREKVGASTDIHTSFVSTAKEGDLLKISARAAKVGGTLAFTTVEIEKVGENGENNIITTGSHTKYVKH</sequence>
<dbReference type="PANTHER" id="PTHR21660:SF11">
    <property type="entry name" value="FAMILY PROTEIN, PUTATIVE (AFU_ORTHOLOGUE AFUA_4G04355)-RELATED"/>
    <property type="match status" value="1"/>
</dbReference>
<comment type="similarity">
    <text evidence="1">Belongs to the thioesterase PaaI family.</text>
</comment>
<evidence type="ECO:0000259" key="2">
    <source>
        <dbReference type="Pfam" id="PF03061"/>
    </source>
</evidence>
<dbReference type="InterPro" id="IPR039298">
    <property type="entry name" value="ACOT13"/>
</dbReference>
<accession>A0ABR4BBY8</accession>
<evidence type="ECO:0000313" key="3">
    <source>
        <dbReference type="EMBL" id="KAL2055255.1"/>
    </source>
</evidence>
<evidence type="ECO:0000313" key="4">
    <source>
        <dbReference type="Proteomes" id="UP001590951"/>
    </source>
</evidence>
<comment type="caution">
    <text evidence="3">The sequence shown here is derived from an EMBL/GenBank/DDBJ whole genome shotgun (WGS) entry which is preliminary data.</text>
</comment>
<gene>
    <name evidence="3" type="ORF">ABVK25_004593</name>
</gene>
<evidence type="ECO:0000256" key="1">
    <source>
        <dbReference type="ARBA" id="ARBA00008324"/>
    </source>
</evidence>
<proteinExistence type="inferred from homology"/>
<feature type="domain" description="Thioesterase" evidence="2">
    <location>
        <begin position="63"/>
        <end position="133"/>
    </location>
</feature>
<organism evidence="3 4">
    <name type="scientific">Lepraria finkii</name>
    <dbReference type="NCBI Taxonomy" id="1340010"/>
    <lineage>
        <taxon>Eukaryota</taxon>
        <taxon>Fungi</taxon>
        <taxon>Dikarya</taxon>
        <taxon>Ascomycota</taxon>
        <taxon>Pezizomycotina</taxon>
        <taxon>Lecanoromycetes</taxon>
        <taxon>OSLEUM clade</taxon>
        <taxon>Lecanoromycetidae</taxon>
        <taxon>Lecanorales</taxon>
        <taxon>Lecanorineae</taxon>
        <taxon>Stereocaulaceae</taxon>
        <taxon>Lepraria</taxon>
    </lineage>
</organism>
<keyword evidence="4" id="KW-1185">Reference proteome</keyword>
<protein>
    <recommendedName>
        <fullName evidence="2">Thioesterase domain-containing protein</fullName>
    </recommendedName>
</protein>
<dbReference type="PANTHER" id="PTHR21660">
    <property type="entry name" value="THIOESTERASE SUPERFAMILY MEMBER-RELATED"/>
    <property type="match status" value="1"/>
</dbReference>
<dbReference type="InterPro" id="IPR029069">
    <property type="entry name" value="HotDog_dom_sf"/>
</dbReference>
<dbReference type="CDD" id="cd03443">
    <property type="entry name" value="PaaI_thioesterase"/>
    <property type="match status" value="1"/>
</dbReference>
<dbReference type="Proteomes" id="UP001590951">
    <property type="component" value="Unassembled WGS sequence"/>
</dbReference>
<reference evidence="3 4" key="1">
    <citation type="submission" date="2024-09" db="EMBL/GenBank/DDBJ databases">
        <title>Rethinking Asexuality: The Enigmatic Case of Functional Sexual Genes in Lepraria (Stereocaulaceae).</title>
        <authorList>
            <person name="Doellman M."/>
            <person name="Sun Y."/>
            <person name="Barcenas-Pena A."/>
            <person name="Lumbsch H.T."/>
            <person name="Grewe F."/>
        </authorList>
    </citation>
    <scope>NUCLEOTIDE SEQUENCE [LARGE SCALE GENOMIC DNA]</scope>
    <source>
        <strain evidence="3 4">Grewe 0041</strain>
    </source>
</reference>
<dbReference type="SUPFAM" id="SSF54637">
    <property type="entry name" value="Thioesterase/thiol ester dehydrase-isomerase"/>
    <property type="match status" value="1"/>
</dbReference>
<dbReference type="Gene3D" id="3.10.129.10">
    <property type="entry name" value="Hotdog Thioesterase"/>
    <property type="match status" value="1"/>
</dbReference>
<dbReference type="InterPro" id="IPR006683">
    <property type="entry name" value="Thioestr_dom"/>
</dbReference>
<dbReference type="Pfam" id="PF03061">
    <property type="entry name" value="4HBT"/>
    <property type="match status" value="1"/>
</dbReference>
<dbReference type="EMBL" id="JBHFEH010000012">
    <property type="protein sequence ID" value="KAL2055255.1"/>
    <property type="molecule type" value="Genomic_DNA"/>
</dbReference>